<name>A0A3M8R3J4_9PROT</name>
<gene>
    <name evidence="4" type="ORF">EC580_07495</name>
</gene>
<dbReference type="Gene3D" id="3.40.50.1820">
    <property type="entry name" value="alpha/beta hydrolase"/>
    <property type="match status" value="1"/>
</dbReference>
<keyword evidence="2 4" id="KW-0378">Hydrolase</keyword>
<dbReference type="InterPro" id="IPR003140">
    <property type="entry name" value="PLipase/COase/thioEstase"/>
</dbReference>
<dbReference type="Pfam" id="PF02230">
    <property type="entry name" value="Abhydrolase_2"/>
    <property type="match status" value="1"/>
</dbReference>
<dbReference type="GO" id="GO:0016787">
    <property type="term" value="F:hydrolase activity"/>
    <property type="evidence" value="ECO:0007669"/>
    <property type="project" value="UniProtKB-KW"/>
</dbReference>
<dbReference type="AlphaFoldDB" id="A0A3M8R3J4"/>
<proteinExistence type="inferred from homology"/>
<feature type="domain" description="Phospholipase/carboxylesterase/thioesterase" evidence="3">
    <location>
        <begin position="13"/>
        <end position="213"/>
    </location>
</feature>
<accession>A0A3M8R3J4</accession>
<dbReference type="PANTHER" id="PTHR10655">
    <property type="entry name" value="LYSOPHOSPHOLIPASE-RELATED"/>
    <property type="match status" value="1"/>
</dbReference>
<comment type="caution">
    <text evidence="4">The sequence shown here is derived from an EMBL/GenBank/DDBJ whole genome shotgun (WGS) entry which is preliminary data.</text>
</comment>
<organism evidence="4">
    <name type="scientific">Acidithiobacillus sulfuriphilus</name>
    <dbReference type="NCBI Taxonomy" id="1867749"/>
    <lineage>
        <taxon>Bacteria</taxon>
        <taxon>Pseudomonadati</taxon>
        <taxon>Pseudomonadota</taxon>
        <taxon>Acidithiobacillia</taxon>
        <taxon>Acidithiobacillales</taxon>
        <taxon>Acidithiobacillaceae</taxon>
        <taxon>Acidithiobacillus</taxon>
    </lineage>
</organism>
<dbReference type="RefSeq" id="WP_123103703.1">
    <property type="nucleotide sequence ID" value="NZ_CP127527.1"/>
</dbReference>
<dbReference type="EMBL" id="RIZI01000163">
    <property type="protein sequence ID" value="RNF62232.1"/>
    <property type="molecule type" value="Genomic_DNA"/>
</dbReference>
<dbReference type="OrthoDB" id="9801763at2"/>
<evidence type="ECO:0000259" key="3">
    <source>
        <dbReference type="Pfam" id="PF02230"/>
    </source>
</evidence>
<comment type="similarity">
    <text evidence="1">Belongs to the AB hydrolase superfamily. AB hydrolase 2 family.</text>
</comment>
<protein>
    <submittedName>
        <fullName evidence="4">Alpha/beta fold hydrolase</fullName>
    </submittedName>
</protein>
<evidence type="ECO:0000256" key="2">
    <source>
        <dbReference type="ARBA" id="ARBA00022801"/>
    </source>
</evidence>
<sequence>MADPLWEPGLIVREAGADSELTIILLHGLGADMQDLAGVAEAMEGRRRVRWLFPNAPVRSVTLNGGALMRAWYDIYDFEGTAGEDGDGLTAMAGALGALLAAERARSARPIVLGGFSQGGAMALYTALHARASVACVLALSAYLPRKDLLPAAAVDSPTIFMAHGTFDPIIPLDLARHCFGLLEARGYHGLWREYAMGHTIVGEELADAERFLWAARVAGRHGERT</sequence>
<evidence type="ECO:0000313" key="4">
    <source>
        <dbReference type="EMBL" id="RNF62232.1"/>
    </source>
</evidence>
<dbReference type="PANTHER" id="PTHR10655:SF17">
    <property type="entry name" value="LYSOPHOSPHOLIPASE-LIKE PROTEIN 1"/>
    <property type="match status" value="1"/>
</dbReference>
<evidence type="ECO:0000256" key="1">
    <source>
        <dbReference type="ARBA" id="ARBA00006499"/>
    </source>
</evidence>
<reference evidence="4" key="1">
    <citation type="submission" date="2018-10" db="EMBL/GenBank/DDBJ databases">
        <title>Acidithiobacillus sulfuriphilus sp. nov.: an extremely acidophilic sulfur-oxidizing chemolithotroph isolated from a neutral pH environment.</title>
        <authorList>
            <person name="Falagan C."/>
            <person name="Moya-Beltran A."/>
            <person name="Quatrini R."/>
            <person name="Johnson D.B."/>
        </authorList>
    </citation>
    <scope>NUCLEOTIDE SEQUENCE [LARGE SCALE GENOMIC DNA]</scope>
    <source>
        <strain evidence="4">CJ-2</strain>
    </source>
</reference>
<dbReference type="InterPro" id="IPR050565">
    <property type="entry name" value="LYPA1-2/EST-like"/>
</dbReference>
<dbReference type="SUPFAM" id="SSF53474">
    <property type="entry name" value="alpha/beta-Hydrolases"/>
    <property type="match status" value="1"/>
</dbReference>
<dbReference type="InterPro" id="IPR029058">
    <property type="entry name" value="AB_hydrolase_fold"/>
</dbReference>